<dbReference type="Gramene" id="OB05G24870.1">
    <property type="protein sequence ID" value="OB05G24870.1"/>
    <property type="gene ID" value="OB05G24870"/>
</dbReference>
<organism evidence="2">
    <name type="scientific">Oryza brachyantha</name>
    <name type="common">malo sina</name>
    <dbReference type="NCBI Taxonomy" id="4533"/>
    <lineage>
        <taxon>Eukaryota</taxon>
        <taxon>Viridiplantae</taxon>
        <taxon>Streptophyta</taxon>
        <taxon>Embryophyta</taxon>
        <taxon>Tracheophyta</taxon>
        <taxon>Spermatophyta</taxon>
        <taxon>Magnoliopsida</taxon>
        <taxon>Liliopsida</taxon>
        <taxon>Poales</taxon>
        <taxon>Poaceae</taxon>
        <taxon>BOP clade</taxon>
        <taxon>Oryzoideae</taxon>
        <taxon>Oryzeae</taxon>
        <taxon>Oryzinae</taxon>
        <taxon>Oryza</taxon>
    </lineage>
</organism>
<dbReference type="AlphaFoldDB" id="J3M7B3"/>
<name>J3M7B3_ORYBR</name>
<evidence type="ECO:0000313" key="3">
    <source>
        <dbReference type="Proteomes" id="UP000006038"/>
    </source>
</evidence>
<evidence type="ECO:0000256" key="1">
    <source>
        <dbReference type="SAM" id="Phobius"/>
    </source>
</evidence>
<reference evidence="2" key="2">
    <citation type="submission" date="2013-04" db="UniProtKB">
        <authorList>
            <consortium name="EnsemblPlants"/>
        </authorList>
    </citation>
    <scope>IDENTIFICATION</scope>
</reference>
<evidence type="ECO:0000313" key="2">
    <source>
        <dbReference type="EnsemblPlants" id="OB05G24870.1"/>
    </source>
</evidence>
<proteinExistence type="predicted"/>
<keyword evidence="3" id="KW-1185">Reference proteome</keyword>
<reference evidence="2" key="1">
    <citation type="journal article" date="2013" name="Nat. Commun.">
        <title>Whole-genome sequencing of Oryza brachyantha reveals mechanisms underlying Oryza genome evolution.</title>
        <authorList>
            <person name="Chen J."/>
            <person name="Huang Q."/>
            <person name="Gao D."/>
            <person name="Wang J."/>
            <person name="Lang Y."/>
            <person name="Liu T."/>
            <person name="Li B."/>
            <person name="Bai Z."/>
            <person name="Luis Goicoechea J."/>
            <person name="Liang C."/>
            <person name="Chen C."/>
            <person name="Zhang W."/>
            <person name="Sun S."/>
            <person name="Liao Y."/>
            <person name="Zhang X."/>
            <person name="Yang L."/>
            <person name="Song C."/>
            <person name="Wang M."/>
            <person name="Shi J."/>
            <person name="Liu G."/>
            <person name="Liu J."/>
            <person name="Zhou H."/>
            <person name="Zhou W."/>
            <person name="Yu Q."/>
            <person name="An N."/>
            <person name="Chen Y."/>
            <person name="Cai Q."/>
            <person name="Wang B."/>
            <person name="Liu B."/>
            <person name="Min J."/>
            <person name="Huang Y."/>
            <person name="Wu H."/>
            <person name="Li Z."/>
            <person name="Zhang Y."/>
            <person name="Yin Y."/>
            <person name="Song W."/>
            <person name="Jiang J."/>
            <person name="Jackson S.A."/>
            <person name="Wing R.A."/>
            <person name="Wang J."/>
            <person name="Chen M."/>
        </authorList>
    </citation>
    <scope>NUCLEOTIDE SEQUENCE [LARGE SCALE GENOMIC DNA]</scope>
    <source>
        <strain evidence="2">cv. IRGC 101232</strain>
    </source>
</reference>
<protein>
    <submittedName>
        <fullName evidence="2">Uncharacterized protein</fullName>
    </submittedName>
</protein>
<keyword evidence="1" id="KW-0812">Transmembrane</keyword>
<keyword evidence="1" id="KW-0472">Membrane</keyword>
<accession>J3M7B3</accession>
<dbReference type="HOGENOM" id="CLU_3090463_0_0_1"/>
<dbReference type="EnsemblPlants" id="OB05G24870.1">
    <property type="protein sequence ID" value="OB05G24870.1"/>
    <property type="gene ID" value="OB05G24870"/>
</dbReference>
<sequence>MGRCCLVVLGFSWDLGLSFWAGWVVSNDRMADVCVYFITWIGLALALCLSVM</sequence>
<dbReference type="Proteomes" id="UP000006038">
    <property type="component" value="Chromosome 5"/>
</dbReference>
<keyword evidence="1" id="KW-1133">Transmembrane helix</keyword>
<feature type="transmembrane region" description="Helical" evidence="1">
    <location>
        <begin position="34"/>
        <end position="51"/>
    </location>
</feature>